<evidence type="ECO:0000313" key="3">
    <source>
        <dbReference type="Ensembl" id="ENSMUSP00000142860.2"/>
    </source>
</evidence>
<protein>
    <submittedName>
        <fullName evidence="3">Syntaxin binding protein 3</fullName>
    </submittedName>
</protein>
<reference evidence="3" key="4">
    <citation type="submission" date="2025-08" db="UniProtKB">
        <authorList>
            <consortium name="Ensembl"/>
        </authorList>
    </citation>
    <scope>IDENTIFICATION</scope>
    <source>
        <strain evidence="3">C57BL/6J</strain>
    </source>
</reference>
<dbReference type="GO" id="GO:0015031">
    <property type="term" value="P:protein transport"/>
    <property type="evidence" value="ECO:0007669"/>
    <property type="project" value="UniProtKB-KW"/>
</dbReference>
<comment type="similarity">
    <text evidence="1">Belongs to the STXBP/unc-18/SEC1 family.</text>
</comment>
<dbReference type="AGR" id="MGI:107362"/>
<evidence type="ECO:0000256" key="2">
    <source>
        <dbReference type="ARBA" id="ARBA00022927"/>
    </source>
</evidence>
<evidence type="ECO:0000313" key="5">
    <source>
        <dbReference type="Proteomes" id="UP000000589"/>
    </source>
</evidence>
<dbReference type="ProteomicsDB" id="363546"/>
<dbReference type="SMR" id="A0A0G2JEQ3"/>
<proteinExistence type="evidence at protein level"/>
<keyword evidence="2" id="KW-0813">Transport</keyword>
<dbReference type="MGI" id="MGI:107362">
    <property type="gene designation" value="Stxbp3"/>
</dbReference>
<reference evidence="8" key="2">
    <citation type="journal article" date="2010" name="Cell">
        <title>A tissue-specific atlas of mouse protein phosphorylation and expression.</title>
        <authorList>
            <person name="Huttlin E.L."/>
            <person name="Jedrychowski M.P."/>
            <person name="Elias J.E."/>
            <person name="Goswami T."/>
            <person name="Rad R."/>
            <person name="Beausoleil S.A."/>
            <person name="Villen J."/>
            <person name="Haas W."/>
            <person name="Sowa M.E."/>
            <person name="Gygi S.P."/>
        </authorList>
    </citation>
    <scope>IDENTIFICATION BY MASS SPECTROMETRY [LARGE SCALE ANALYSIS]</scope>
</reference>
<dbReference type="Bgee" id="ENSMUSG00000027882">
    <property type="expression patterns" value="Expressed in placenta labyrinth and 260 other cell types or tissues"/>
</dbReference>
<dbReference type="InterPro" id="IPR036045">
    <property type="entry name" value="Sec1-like_sf"/>
</dbReference>
<dbReference type="InterPro" id="IPR043154">
    <property type="entry name" value="Sec-1-like_dom1"/>
</dbReference>
<dbReference type="AlphaFoldDB" id="A0A0G2JEQ3"/>
<dbReference type="GeneTree" id="ENSGT00940000157607"/>
<accession>A0A0G2JEQ3</accession>
<dbReference type="Antibodypedia" id="20045">
    <property type="antibodies" value="223 antibodies from 30 providers"/>
</dbReference>
<evidence type="ECO:0000313" key="4">
    <source>
        <dbReference type="MGI" id="MGI:107362"/>
    </source>
</evidence>
<dbReference type="SUPFAM" id="SSF56815">
    <property type="entry name" value="Sec1/munc18-like (SM) proteins"/>
    <property type="match status" value="1"/>
</dbReference>
<keyword evidence="5" id="KW-1185">Reference proteome</keyword>
<dbReference type="Proteomes" id="UP000000589">
    <property type="component" value="Chromosome 3"/>
</dbReference>
<dbReference type="jPOST" id="A0A0G2JEQ3"/>
<evidence type="ECO:0000256" key="1">
    <source>
        <dbReference type="ARBA" id="ARBA00009884"/>
    </source>
</evidence>
<evidence type="ECO:0007829" key="8">
    <source>
        <dbReference type="PubMed" id="21183079"/>
    </source>
</evidence>
<keyword evidence="6 7" id="KW-1267">Proteomics identification</keyword>
<dbReference type="Pfam" id="PF00995">
    <property type="entry name" value="Sec1"/>
    <property type="match status" value="1"/>
</dbReference>
<dbReference type="InterPro" id="IPR001619">
    <property type="entry name" value="Sec1-like"/>
</dbReference>
<name>A0A0G2JEQ3_MOUSE</name>
<evidence type="ECO:0007829" key="7">
    <source>
        <dbReference type="ProteomicsDB" id="A0A0G2JEQ3"/>
    </source>
</evidence>
<dbReference type="PANTHER" id="PTHR11679">
    <property type="entry name" value="VESICLE PROTEIN SORTING-ASSOCIATED"/>
    <property type="match status" value="1"/>
</dbReference>
<organism evidence="3 5">
    <name type="scientific">Mus musculus</name>
    <name type="common">Mouse</name>
    <dbReference type="NCBI Taxonomy" id="10090"/>
    <lineage>
        <taxon>Eukaryota</taxon>
        <taxon>Metazoa</taxon>
        <taxon>Chordata</taxon>
        <taxon>Craniata</taxon>
        <taxon>Vertebrata</taxon>
        <taxon>Euteleostomi</taxon>
        <taxon>Mammalia</taxon>
        <taxon>Eutheria</taxon>
        <taxon>Euarchontoglires</taxon>
        <taxon>Glires</taxon>
        <taxon>Rodentia</taxon>
        <taxon>Myomorpha</taxon>
        <taxon>Muroidea</taxon>
        <taxon>Muridae</taxon>
        <taxon>Murinae</taxon>
        <taxon>Mus</taxon>
        <taxon>Mus</taxon>
    </lineage>
</organism>
<dbReference type="GO" id="GO:0016192">
    <property type="term" value="P:vesicle-mediated transport"/>
    <property type="evidence" value="ECO:0007669"/>
    <property type="project" value="InterPro"/>
</dbReference>
<gene>
    <name evidence="3 4" type="primary">Stxbp3</name>
</gene>
<reference evidence="3 5" key="1">
    <citation type="journal article" date="2009" name="PLoS Biol.">
        <title>Lineage-specific biology revealed by a finished genome assembly of the mouse.</title>
        <authorList>
            <consortium name="Mouse Genome Sequencing Consortium"/>
            <person name="Church D.M."/>
            <person name="Goodstadt L."/>
            <person name="Hillier L.W."/>
            <person name="Zody M.C."/>
            <person name="Goldstein S."/>
            <person name="She X."/>
            <person name="Bult C.J."/>
            <person name="Agarwala R."/>
            <person name="Cherry J.L."/>
            <person name="DiCuccio M."/>
            <person name="Hlavina W."/>
            <person name="Kapustin Y."/>
            <person name="Meric P."/>
            <person name="Maglott D."/>
            <person name="Birtle Z."/>
            <person name="Marques A.C."/>
            <person name="Graves T."/>
            <person name="Zhou S."/>
            <person name="Teague B."/>
            <person name="Potamousis K."/>
            <person name="Churas C."/>
            <person name="Place M."/>
            <person name="Herschleb J."/>
            <person name="Runnheim R."/>
            <person name="Forrest D."/>
            <person name="Amos-Landgraf J."/>
            <person name="Schwartz D.C."/>
            <person name="Cheng Z."/>
            <person name="Lindblad-Toh K."/>
            <person name="Eichler E.E."/>
            <person name="Ponting C.P."/>
        </authorList>
    </citation>
    <scope>NUCLEOTIDE SEQUENCE [LARGE SCALE GENOMIC DNA]</scope>
    <source>
        <strain evidence="3 5">C57BL/6J</strain>
    </source>
</reference>
<dbReference type="Gene3D" id="3.40.50.2060">
    <property type="match status" value="1"/>
</dbReference>
<reference evidence="3 5" key="3">
    <citation type="journal article" date="2011" name="PLoS Biol.">
        <title>Modernizing reference genome assemblies.</title>
        <authorList>
            <person name="Church D.M."/>
            <person name="Schneider V.A."/>
            <person name="Graves T."/>
            <person name="Auger K."/>
            <person name="Cunningham F."/>
            <person name="Bouk N."/>
            <person name="Chen H.C."/>
            <person name="Agarwala R."/>
            <person name="McLaren W.M."/>
            <person name="Ritchie G.R."/>
            <person name="Albracht D."/>
            <person name="Kremitzki M."/>
            <person name="Rock S."/>
            <person name="Kotkiewicz H."/>
            <person name="Kremitzki C."/>
            <person name="Wollam A."/>
            <person name="Trani L."/>
            <person name="Fulton L."/>
            <person name="Fulton R."/>
            <person name="Matthews L."/>
            <person name="Whitehead S."/>
            <person name="Chow W."/>
            <person name="Torrance J."/>
            <person name="Dunn M."/>
            <person name="Harden G."/>
            <person name="Threadgold G."/>
            <person name="Wood J."/>
            <person name="Collins J."/>
            <person name="Heath P."/>
            <person name="Griffiths G."/>
            <person name="Pelan S."/>
            <person name="Grafham D."/>
            <person name="Eichler E.E."/>
            <person name="Weinstock G."/>
            <person name="Mardis E.R."/>
            <person name="Wilson R.K."/>
            <person name="Howe K."/>
            <person name="Flicek P."/>
            <person name="Hubbard T."/>
        </authorList>
    </citation>
    <scope>NUCLEOTIDE SEQUENCE [LARGE SCALE GENOMIC DNA]</scope>
    <source>
        <strain evidence="3 5">C57BL/6J</strain>
    </source>
</reference>
<evidence type="ECO:0007829" key="6">
    <source>
        <dbReference type="PeptideAtlas" id="A0A0G2JEQ3"/>
    </source>
</evidence>
<keyword evidence="2" id="KW-0653">Protein transport</keyword>
<sequence>MAPPVSERGLKSVVWRKIKTAVFDDCRKEGEWKIMLLDEFTTKLLSSCCKMTDLLEEGITVIENIYKNREPVRQMKALYFISPTPKVSIPRLEREFLSCGRVRAFHVQDSLNACNFPALFFFFPYVHTCVQVPMEALRRGYWIPCH</sequence>
<dbReference type="Ensembl" id="ENSMUST00000138552.6">
    <property type="protein sequence ID" value="ENSMUSP00000142860.2"/>
    <property type="gene ID" value="ENSMUSG00000027882.19"/>
</dbReference>
<dbReference type="ExpressionAtlas" id="A0A0G2JEQ3">
    <property type="expression patterns" value="baseline and differential"/>
</dbReference>
<reference evidence="3" key="5">
    <citation type="submission" date="2025-09" db="UniProtKB">
        <authorList>
            <consortium name="Ensembl"/>
        </authorList>
    </citation>
    <scope>IDENTIFICATION</scope>
    <source>
        <strain evidence="3">C57BL/6J</strain>
    </source>
</reference>
<dbReference type="VEuPathDB" id="HostDB:ENSMUSG00000027882"/>